<protein>
    <submittedName>
        <fullName evidence="9">Carbohydrate ABC transporter permease</fullName>
    </submittedName>
</protein>
<feature type="transmembrane region" description="Helical" evidence="7">
    <location>
        <begin position="176"/>
        <end position="199"/>
    </location>
</feature>
<dbReference type="Proteomes" id="UP000284779">
    <property type="component" value="Unassembled WGS sequence"/>
</dbReference>
<comment type="caution">
    <text evidence="9">The sequence shown here is derived from an EMBL/GenBank/DDBJ whole genome shotgun (WGS) entry which is preliminary data.</text>
</comment>
<keyword evidence="6 7" id="KW-0472">Membrane</keyword>
<dbReference type="InterPro" id="IPR035906">
    <property type="entry name" value="MetI-like_sf"/>
</dbReference>
<dbReference type="CDD" id="cd06261">
    <property type="entry name" value="TM_PBP2"/>
    <property type="match status" value="1"/>
</dbReference>
<feature type="transmembrane region" description="Helical" evidence="7">
    <location>
        <begin position="94"/>
        <end position="114"/>
    </location>
</feature>
<evidence type="ECO:0000313" key="10">
    <source>
        <dbReference type="Proteomes" id="UP000284779"/>
    </source>
</evidence>
<evidence type="ECO:0000256" key="6">
    <source>
        <dbReference type="ARBA" id="ARBA00023136"/>
    </source>
</evidence>
<dbReference type="GO" id="GO:0055085">
    <property type="term" value="P:transmembrane transport"/>
    <property type="evidence" value="ECO:0007669"/>
    <property type="project" value="InterPro"/>
</dbReference>
<evidence type="ECO:0000259" key="8">
    <source>
        <dbReference type="PROSITE" id="PS50928"/>
    </source>
</evidence>
<comment type="similarity">
    <text evidence="7">Belongs to the binding-protein-dependent transport system permease family.</text>
</comment>
<keyword evidence="4 7" id="KW-0812">Transmembrane</keyword>
<gene>
    <name evidence="9" type="ORF">DW944_01205</name>
</gene>
<evidence type="ECO:0000256" key="5">
    <source>
        <dbReference type="ARBA" id="ARBA00022989"/>
    </source>
</evidence>
<evidence type="ECO:0000313" key="9">
    <source>
        <dbReference type="EMBL" id="RHA20815.1"/>
    </source>
</evidence>
<dbReference type="AlphaFoldDB" id="A0A413RDB7"/>
<keyword evidence="10" id="KW-1185">Reference proteome</keyword>
<keyword evidence="3" id="KW-1003">Cell membrane</keyword>
<dbReference type="Gene3D" id="1.10.3720.10">
    <property type="entry name" value="MetI-like"/>
    <property type="match status" value="1"/>
</dbReference>
<feature type="transmembrane region" description="Helical" evidence="7">
    <location>
        <begin position="220"/>
        <end position="243"/>
    </location>
</feature>
<reference evidence="9 10" key="1">
    <citation type="submission" date="2018-08" db="EMBL/GenBank/DDBJ databases">
        <title>A genome reference for cultivated species of the human gut microbiota.</title>
        <authorList>
            <person name="Zou Y."/>
            <person name="Xue W."/>
            <person name="Luo G."/>
        </authorList>
    </citation>
    <scope>NUCLEOTIDE SEQUENCE [LARGE SCALE GENOMIC DNA]</scope>
    <source>
        <strain evidence="9 10">AM44-11BH</strain>
    </source>
</reference>
<dbReference type="Pfam" id="PF00528">
    <property type="entry name" value="BPD_transp_1"/>
    <property type="match status" value="1"/>
</dbReference>
<dbReference type="EMBL" id="QSFD01000001">
    <property type="protein sequence ID" value="RHA20815.1"/>
    <property type="molecule type" value="Genomic_DNA"/>
</dbReference>
<feature type="transmembrane region" description="Helical" evidence="7">
    <location>
        <begin position="126"/>
        <end position="147"/>
    </location>
</feature>
<keyword evidence="2 7" id="KW-0813">Transport</keyword>
<feature type="domain" description="ABC transmembrane type-1" evidence="8">
    <location>
        <begin position="91"/>
        <end position="306"/>
    </location>
</feature>
<evidence type="ECO:0000256" key="2">
    <source>
        <dbReference type="ARBA" id="ARBA00022448"/>
    </source>
</evidence>
<keyword evidence="5 7" id="KW-1133">Transmembrane helix</keyword>
<feature type="transmembrane region" description="Helical" evidence="7">
    <location>
        <begin position="287"/>
        <end position="307"/>
    </location>
</feature>
<sequence>MEAIKNKIMNMDEIQLKKKGRAIQSILLGLLKLIILVGIAYIILGPVITMISHAFFTEDDLYNPVVVLFPEEGTLNNFITAFTRMTFTKTFASTMIYVITLTLMQLFICSLAGYGFARYEFPFKKLLFGLVILTIVIPADALMLPWYTQFRNFDVFGILHLIKGSGINLIGTKAPMYIMTLFGCGFRSGLYIYIFNQFFRGVPKEIEEAASIDGAGPFYTYFRIMLINTMPAILTVSIFSLVWQYNDVFYAKIFAIKNSALMSLRISSLQATIQEIEKIKDPAVAQLYLYAGIIMMIIPIIIIYVLLQKRFIEGVERSGIVG</sequence>
<dbReference type="GO" id="GO:0005886">
    <property type="term" value="C:plasma membrane"/>
    <property type="evidence" value="ECO:0007669"/>
    <property type="project" value="UniProtKB-SubCell"/>
</dbReference>
<proteinExistence type="inferred from homology"/>
<evidence type="ECO:0000256" key="7">
    <source>
        <dbReference type="RuleBase" id="RU363032"/>
    </source>
</evidence>
<dbReference type="InterPro" id="IPR000515">
    <property type="entry name" value="MetI-like"/>
</dbReference>
<dbReference type="PANTHER" id="PTHR43744:SF6">
    <property type="entry name" value="ABC TRANSPORTER PERMEASE PROTEIN YESQ-RELATED"/>
    <property type="match status" value="1"/>
</dbReference>
<name>A0A413RDB7_9FIRM</name>
<dbReference type="PANTHER" id="PTHR43744">
    <property type="entry name" value="ABC TRANSPORTER PERMEASE PROTEIN MG189-RELATED-RELATED"/>
    <property type="match status" value="1"/>
</dbReference>
<accession>A0A413RDB7</accession>
<dbReference type="PROSITE" id="PS50928">
    <property type="entry name" value="ABC_TM1"/>
    <property type="match status" value="1"/>
</dbReference>
<organism evidence="9 10">
    <name type="scientific">Eubacterium ventriosum</name>
    <dbReference type="NCBI Taxonomy" id="39496"/>
    <lineage>
        <taxon>Bacteria</taxon>
        <taxon>Bacillati</taxon>
        <taxon>Bacillota</taxon>
        <taxon>Clostridia</taxon>
        <taxon>Eubacteriales</taxon>
        <taxon>Eubacteriaceae</taxon>
        <taxon>Eubacterium</taxon>
    </lineage>
</organism>
<evidence type="ECO:0000256" key="4">
    <source>
        <dbReference type="ARBA" id="ARBA00022692"/>
    </source>
</evidence>
<dbReference type="SUPFAM" id="SSF161098">
    <property type="entry name" value="MetI-like"/>
    <property type="match status" value="1"/>
</dbReference>
<evidence type="ECO:0000256" key="1">
    <source>
        <dbReference type="ARBA" id="ARBA00004651"/>
    </source>
</evidence>
<evidence type="ECO:0000256" key="3">
    <source>
        <dbReference type="ARBA" id="ARBA00022475"/>
    </source>
</evidence>
<dbReference type="RefSeq" id="WP_117900244.1">
    <property type="nucleotide sequence ID" value="NZ_CATWJF010000004.1"/>
</dbReference>
<comment type="subcellular location">
    <subcellularLocation>
        <location evidence="1 7">Cell membrane</location>
        <topology evidence="1 7">Multi-pass membrane protein</topology>
    </subcellularLocation>
</comment>
<feature type="transmembrane region" description="Helical" evidence="7">
    <location>
        <begin position="26"/>
        <end position="56"/>
    </location>
</feature>